<accession>A0A023HAZ2</accession>
<geneLocation type="chloroplast" evidence="2"/>
<dbReference type="EMBL" id="KC509522">
    <property type="protein sequence ID" value="AGH28624.1"/>
    <property type="molecule type" value="Genomic_DNA"/>
</dbReference>
<feature type="chain" id="PRO_5007367907" evidence="1">
    <location>
        <begin position="17"/>
        <end position="179"/>
    </location>
</feature>
<feature type="signal peptide" evidence="1">
    <location>
        <begin position="1"/>
        <end position="16"/>
    </location>
</feature>
<evidence type="ECO:0000256" key="1">
    <source>
        <dbReference type="SAM" id="SignalP"/>
    </source>
</evidence>
<dbReference type="GeneID" id="19740128"/>
<sequence>MHQLWLPIGIVLSSAAGNFSGIGPKVLLEPVFCLGSCSHYCRKTSKTSHFSDFPSNFNSTTDQITNAAVGGTVASKIAYMRAILTRGGRSYNIIKSISSSSLKDFAIIVDSVKTPVLEIYPYQTEFTYNSKIIIDNMFQEQTARRYLQRSTQKVKTVVLTYLSPMALASTKVNNIAIIG</sequence>
<keyword evidence="2" id="KW-0934">Plastid</keyword>
<gene>
    <name evidence="2" type="primary">orf179</name>
</gene>
<name>A0A023HAZ2_9STRA</name>
<keyword evidence="1" id="KW-0732">Signal</keyword>
<dbReference type="GeneID" id="19740064"/>
<protein>
    <submittedName>
        <fullName evidence="2">Uncharacterized protein</fullName>
    </submittedName>
</protein>
<dbReference type="AlphaFoldDB" id="A0A023HAZ2"/>
<evidence type="ECO:0000313" key="2">
    <source>
        <dbReference type="EMBL" id="AGH28624.1"/>
    </source>
</evidence>
<reference evidence="2" key="1">
    <citation type="journal article" date="2014" name="Genome Biol. Evol.">
        <title>Serial gene losses and foreign DNA underlie size and sequence variation in the plastid genomes of diatoms.</title>
        <authorList>
            <person name="Ruck E.C."/>
            <person name="Nakov T."/>
            <person name="Jansen R.K."/>
            <person name="Theriot E.C."/>
            <person name="Alverson A.J."/>
        </authorList>
    </citation>
    <scope>NUCLEOTIDE SEQUENCE</scope>
    <source>
        <strain evidence="2">Ccmp1855</strain>
    </source>
</reference>
<dbReference type="EMBL" id="KC509522">
    <property type="protein sequence ID" value="AGH28681.1"/>
    <property type="molecule type" value="Genomic_DNA"/>
</dbReference>
<proteinExistence type="predicted"/>
<dbReference type="RefSeq" id="YP_009029150.1">
    <property type="nucleotide sequence ID" value="NC_024082.1"/>
</dbReference>
<dbReference type="RefSeq" id="YP_009029089.1">
    <property type="nucleotide sequence ID" value="NC_024082.1"/>
</dbReference>
<keyword evidence="2" id="KW-0150">Chloroplast</keyword>
<organism evidence="2">
    <name type="scientific">Cylindrotheca closterium</name>
    <dbReference type="NCBI Taxonomy" id="2856"/>
    <lineage>
        <taxon>Eukaryota</taxon>
        <taxon>Sar</taxon>
        <taxon>Stramenopiles</taxon>
        <taxon>Ochrophyta</taxon>
        <taxon>Bacillariophyta</taxon>
        <taxon>Bacillariophyceae</taxon>
        <taxon>Bacillariophycidae</taxon>
        <taxon>Bacillariales</taxon>
        <taxon>Bacillariaceae</taxon>
        <taxon>Cylindrotheca</taxon>
    </lineage>
</organism>